<dbReference type="OrthoDB" id="992938at2759"/>
<name>A0A5B6WY56_9ROSI</name>
<evidence type="ECO:0000259" key="1">
    <source>
        <dbReference type="Pfam" id="PF07727"/>
    </source>
</evidence>
<reference evidence="3" key="1">
    <citation type="journal article" date="2019" name="Plant Biotechnol. J.">
        <title>Genome sequencing of the Australian wild diploid species Gossypium australe highlights disease resistance and delayed gland morphogenesis.</title>
        <authorList>
            <person name="Cai Y."/>
            <person name="Cai X."/>
            <person name="Wang Q."/>
            <person name="Wang P."/>
            <person name="Zhang Y."/>
            <person name="Cai C."/>
            <person name="Xu Y."/>
            <person name="Wang K."/>
            <person name="Zhou Z."/>
            <person name="Wang C."/>
            <person name="Geng S."/>
            <person name="Li B."/>
            <person name="Dong Q."/>
            <person name="Hou Y."/>
            <person name="Wang H."/>
            <person name="Ai P."/>
            <person name="Liu Z."/>
            <person name="Yi F."/>
            <person name="Sun M."/>
            <person name="An G."/>
            <person name="Cheng J."/>
            <person name="Zhang Y."/>
            <person name="Shi Q."/>
            <person name="Xie Y."/>
            <person name="Shi X."/>
            <person name="Chang Y."/>
            <person name="Huang F."/>
            <person name="Chen Y."/>
            <person name="Hong S."/>
            <person name="Mi L."/>
            <person name="Sun Q."/>
            <person name="Zhang L."/>
            <person name="Zhou B."/>
            <person name="Peng R."/>
            <person name="Zhang X."/>
            <person name="Liu F."/>
        </authorList>
    </citation>
    <scope>NUCLEOTIDE SEQUENCE [LARGE SCALE GENOMIC DNA]</scope>
    <source>
        <strain evidence="3">cv. PA1801</strain>
    </source>
</reference>
<keyword evidence="3" id="KW-1185">Reference proteome</keyword>
<dbReference type="PANTHER" id="PTHR11439:SF503">
    <property type="entry name" value="CYSTEINE-RICH RLK (RECEPTOR-LIKE PROTEIN KINASE) 8"/>
    <property type="match status" value="1"/>
</dbReference>
<dbReference type="PANTHER" id="PTHR11439">
    <property type="entry name" value="GAG-POL-RELATED RETROTRANSPOSON"/>
    <property type="match status" value="1"/>
</dbReference>
<protein>
    <submittedName>
        <fullName evidence="2">Retrovirus-related pol polyprotein from transposon tnt 1-94</fullName>
    </submittedName>
</protein>
<gene>
    <name evidence="2" type="ORF">EPI10_030758</name>
</gene>
<comment type="caution">
    <text evidence="2">The sequence shown here is derived from an EMBL/GenBank/DDBJ whole genome shotgun (WGS) entry which is preliminary data.</text>
</comment>
<evidence type="ECO:0000313" key="3">
    <source>
        <dbReference type="Proteomes" id="UP000325315"/>
    </source>
</evidence>
<dbReference type="Pfam" id="PF07727">
    <property type="entry name" value="RVT_2"/>
    <property type="match status" value="1"/>
</dbReference>
<organism evidence="2 3">
    <name type="scientific">Gossypium australe</name>
    <dbReference type="NCBI Taxonomy" id="47621"/>
    <lineage>
        <taxon>Eukaryota</taxon>
        <taxon>Viridiplantae</taxon>
        <taxon>Streptophyta</taxon>
        <taxon>Embryophyta</taxon>
        <taxon>Tracheophyta</taxon>
        <taxon>Spermatophyta</taxon>
        <taxon>Magnoliopsida</taxon>
        <taxon>eudicotyledons</taxon>
        <taxon>Gunneridae</taxon>
        <taxon>Pentapetalae</taxon>
        <taxon>rosids</taxon>
        <taxon>malvids</taxon>
        <taxon>Malvales</taxon>
        <taxon>Malvaceae</taxon>
        <taxon>Malvoideae</taxon>
        <taxon>Gossypium</taxon>
    </lineage>
</organism>
<dbReference type="AlphaFoldDB" id="A0A5B6WY56"/>
<dbReference type="SUPFAM" id="SSF56672">
    <property type="entry name" value="DNA/RNA polymerases"/>
    <property type="match status" value="1"/>
</dbReference>
<dbReference type="EMBL" id="SMMG02000001">
    <property type="protein sequence ID" value="KAA3486889.1"/>
    <property type="molecule type" value="Genomic_DNA"/>
</dbReference>
<sequence length="267" mass="30956">MDVKSTFLNGYLKEDIYVDQSQGFVVPECESKVYKLKKPLYGLKKPQGHVLGFERIISEPTLYVKKYRNGTVLIVSLYVDDLLVIGSNSKLVDDFKRQIQVVFEMLDLGEMTYFLGLEVIKTCEVIFIIQKAFAMRILRRYDMENCKSVNIPISQREKLVSNEDIKRLDETSYRSLVGCLLYLTTSSLDIMFFVSLLSRYMHCNNIIHYEATKRVLRYVKGTLSYGVKFIKFEKLKLLGYSDNDWTGSTEDMKSTFGYFFTLGSSVF</sequence>
<accession>A0A5B6WY56</accession>
<dbReference type="InterPro" id="IPR043502">
    <property type="entry name" value="DNA/RNA_pol_sf"/>
</dbReference>
<dbReference type="Proteomes" id="UP000325315">
    <property type="component" value="Unassembled WGS sequence"/>
</dbReference>
<dbReference type="InterPro" id="IPR013103">
    <property type="entry name" value="RVT_2"/>
</dbReference>
<evidence type="ECO:0000313" key="2">
    <source>
        <dbReference type="EMBL" id="KAA3486889.1"/>
    </source>
</evidence>
<proteinExistence type="predicted"/>
<feature type="domain" description="Reverse transcriptase Ty1/copia-type" evidence="1">
    <location>
        <begin position="1"/>
        <end position="154"/>
    </location>
</feature>